<gene>
    <name evidence="2" type="ORF">KDW03_11090</name>
</gene>
<dbReference type="EMBL" id="CP073355">
    <property type="protein sequence ID" value="URA10010.1"/>
    <property type="molecule type" value="Genomic_DNA"/>
</dbReference>
<feature type="transmembrane region" description="Helical" evidence="1">
    <location>
        <begin position="17"/>
        <end position="37"/>
    </location>
</feature>
<dbReference type="AlphaFoldDB" id="A0AAX3BCK7"/>
<protein>
    <recommendedName>
        <fullName evidence="4">PpiC domain-containing protein</fullName>
    </recommendedName>
</protein>
<accession>A0AAX3BCK7</accession>
<evidence type="ECO:0000313" key="2">
    <source>
        <dbReference type="EMBL" id="URA10010.1"/>
    </source>
</evidence>
<reference evidence="2" key="1">
    <citation type="submission" date="2021-04" db="EMBL/GenBank/DDBJ databases">
        <authorList>
            <person name="Postec A."/>
        </authorList>
    </citation>
    <scope>NUCLEOTIDE SEQUENCE</scope>
    <source>
        <strain evidence="2">F1F22</strain>
    </source>
</reference>
<organism evidence="2 3">
    <name type="scientific">Thermospira aquatica</name>
    <dbReference type="NCBI Taxonomy" id="2828656"/>
    <lineage>
        <taxon>Bacteria</taxon>
        <taxon>Pseudomonadati</taxon>
        <taxon>Spirochaetota</taxon>
        <taxon>Spirochaetia</taxon>
        <taxon>Brevinematales</taxon>
        <taxon>Thermospiraceae</taxon>
        <taxon>Thermospira</taxon>
    </lineage>
</organism>
<dbReference type="KEGG" id="taqu:KDW03_11090"/>
<keyword evidence="3" id="KW-1185">Reference proteome</keyword>
<evidence type="ECO:0000256" key="1">
    <source>
        <dbReference type="SAM" id="Phobius"/>
    </source>
</evidence>
<reference evidence="2" key="2">
    <citation type="submission" date="2022-06" db="EMBL/GenBank/DDBJ databases">
        <title>Thermospira aquatica gen. nov., sp. nov.</title>
        <authorList>
            <person name="Ben Ali Gam Z."/>
            <person name="Labat M."/>
        </authorList>
    </citation>
    <scope>NUCLEOTIDE SEQUENCE</scope>
    <source>
        <strain evidence="2">F1F22</strain>
    </source>
</reference>
<keyword evidence="1" id="KW-1133">Transmembrane helix</keyword>
<name>A0AAX3BCK7_9SPIR</name>
<evidence type="ECO:0008006" key="4">
    <source>
        <dbReference type="Google" id="ProtNLM"/>
    </source>
</evidence>
<keyword evidence="1" id="KW-0472">Membrane</keyword>
<keyword evidence="1" id="KW-0812">Transmembrane</keyword>
<sequence length="469" mass="54154">MASASEKRKELVKRIRYAALVLFTSLIIISFVISLAYNPFESHGRMRQKLVKVNGKWFLEGVDTGFGYWYDDQKNRLQAQGVSFDKDIESLFYQESIKNYAKTVGQMLYVKRLGVKPSDFFYTQLAQAMYRSSKPTFGEREFLDIWYTRDIFLGSWGEIQNTVLLSPVSVMLLYQDTKALTFDVDVVFTEKTNFVARFIQKSDLEEYFRQNITNFVDTLVVDIITVTNKAIVSNRMLAQQIFSNVVQNGWEKAIASLPGDAVIKTSTTVTREKNPRIFEALGEKFEPGLIQRTVFENKQYHVIRVQGMTSFDNLSSLAQQRLLKSYLALHFNELWSKNSNILYQTLDQVMAAPMGDWKSLVANQPFGYVHLPKLSLVDIYAEDAEGNVFPYALTKHPEILQFLVSSATSVKRFEFDGVYLVLRKNGVRYQANQMTNSLTSEAQYYILSLWESDWQKATENKTKVKYRKE</sequence>
<proteinExistence type="predicted"/>
<evidence type="ECO:0000313" key="3">
    <source>
        <dbReference type="Proteomes" id="UP001056539"/>
    </source>
</evidence>
<dbReference type="Proteomes" id="UP001056539">
    <property type="component" value="Chromosome"/>
</dbReference>
<dbReference type="RefSeq" id="WP_271435141.1">
    <property type="nucleotide sequence ID" value="NZ_CP073355.1"/>
</dbReference>